<reference evidence="3" key="1">
    <citation type="journal article" date="2019" name="PLoS Negl. Trop. Dis.">
        <title>Revisiting the worldwide diversity of Leptospira species in the environment.</title>
        <authorList>
            <person name="Vincent A.T."/>
            <person name="Schiettekatte O."/>
            <person name="Bourhy P."/>
            <person name="Veyrier F.J."/>
            <person name="Picardeau M."/>
        </authorList>
    </citation>
    <scope>NUCLEOTIDE SEQUENCE [LARGE SCALE GENOMIC DNA]</scope>
    <source>
        <strain evidence="3">201702407</strain>
    </source>
</reference>
<sequence>MPNVPAPLKVYLFRLKNWSIEKENTLIEKFEAYGLNDLWQGYEVPNHPEIKGVYMVPDETSAKTQVERLVSEAVTLDMKILGSFDPFEVPESVFGISKEGIPISYILAGIIILLLIWGVLR</sequence>
<keyword evidence="1" id="KW-0812">Transmembrane</keyword>
<evidence type="ECO:0000313" key="3">
    <source>
        <dbReference type="Proteomes" id="UP000297422"/>
    </source>
</evidence>
<gene>
    <name evidence="2" type="ORF">EHQ90_22155</name>
</gene>
<dbReference type="RefSeq" id="WP_135686616.1">
    <property type="nucleotide sequence ID" value="NZ_RQEQ01000008.1"/>
</dbReference>
<keyword evidence="1" id="KW-0472">Membrane</keyword>
<comment type="caution">
    <text evidence="2">The sequence shown here is derived from an EMBL/GenBank/DDBJ whole genome shotgun (WGS) entry which is preliminary data.</text>
</comment>
<evidence type="ECO:0008006" key="4">
    <source>
        <dbReference type="Google" id="ProtNLM"/>
    </source>
</evidence>
<keyword evidence="3" id="KW-1185">Reference proteome</keyword>
<protein>
    <recommendedName>
        <fullName evidence="4">DUF3303 domain-containing protein</fullName>
    </recommendedName>
</protein>
<dbReference type="Proteomes" id="UP000297422">
    <property type="component" value="Unassembled WGS sequence"/>
</dbReference>
<proteinExistence type="predicted"/>
<accession>A0ABY2MV10</accession>
<evidence type="ECO:0000313" key="2">
    <source>
        <dbReference type="EMBL" id="TGM08795.1"/>
    </source>
</evidence>
<name>A0ABY2MV10_9LEPT</name>
<organism evidence="2 3">
    <name type="scientific">Leptospira stimsonii</name>
    <dbReference type="NCBI Taxonomy" id="2202203"/>
    <lineage>
        <taxon>Bacteria</taxon>
        <taxon>Pseudomonadati</taxon>
        <taxon>Spirochaetota</taxon>
        <taxon>Spirochaetia</taxon>
        <taxon>Leptospirales</taxon>
        <taxon>Leptospiraceae</taxon>
        <taxon>Leptospira</taxon>
    </lineage>
</organism>
<evidence type="ECO:0000256" key="1">
    <source>
        <dbReference type="SAM" id="Phobius"/>
    </source>
</evidence>
<feature type="transmembrane region" description="Helical" evidence="1">
    <location>
        <begin position="101"/>
        <end position="120"/>
    </location>
</feature>
<dbReference type="EMBL" id="RQGT01000134">
    <property type="protein sequence ID" value="TGM08795.1"/>
    <property type="molecule type" value="Genomic_DNA"/>
</dbReference>
<keyword evidence="1" id="KW-1133">Transmembrane helix</keyword>